<accession>A0A6N2TAA4</accession>
<sequence>MTKYKIQVSSKFKNQLKKLSQKDKKLTKKVVDILASGEKLDKKYLDHKLKNDFKDYRECHIKPDLLLVYRYFDDKLLLYLYQIGSHSEIF</sequence>
<dbReference type="InterPro" id="IPR007712">
    <property type="entry name" value="RelE/ParE_toxin"/>
</dbReference>
<name>A0A6N2TAA4_9BACT</name>
<dbReference type="RefSeq" id="WP_156847578.1">
    <property type="nucleotide sequence ID" value="NZ_CACRSK010000006.1"/>
</dbReference>
<evidence type="ECO:0000256" key="1">
    <source>
        <dbReference type="ARBA" id="ARBA00022649"/>
    </source>
</evidence>
<protein>
    <submittedName>
        <fullName evidence="3">mRNA interferase YafQ</fullName>
        <ecNumber evidence="3">3.1.-.-</ecNumber>
    </submittedName>
</protein>
<organism evidence="3">
    <name type="scientific">Campylobacter ureolyticus</name>
    <dbReference type="NCBI Taxonomy" id="827"/>
    <lineage>
        <taxon>Bacteria</taxon>
        <taxon>Pseudomonadati</taxon>
        <taxon>Campylobacterota</taxon>
        <taxon>Epsilonproteobacteria</taxon>
        <taxon>Campylobacterales</taxon>
        <taxon>Campylobacteraceae</taxon>
        <taxon>Campylobacter</taxon>
    </lineage>
</organism>
<feature type="active site" description="Proton donor" evidence="2">
    <location>
        <position position="86"/>
    </location>
</feature>
<keyword evidence="3" id="KW-0378">Hydrolase</keyword>
<dbReference type="InterPro" id="IPR004386">
    <property type="entry name" value="Toxin_YafQ-like"/>
</dbReference>
<gene>
    <name evidence="3" type="primary">yafQ</name>
    <name evidence="3" type="ORF">CULFYP111_01278</name>
</gene>
<dbReference type="PANTHER" id="PTHR40588:SF1">
    <property type="entry name" value="MRNA INTERFERASE TOXIN YAFQ"/>
    <property type="match status" value="1"/>
</dbReference>
<dbReference type="Pfam" id="PF15738">
    <property type="entry name" value="YafQ_toxin"/>
    <property type="match status" value="1"/>
</dbReference>
<dbReference type="GO" id="GO:0006415">
    <property type="term" value="P:translational termination"/>
    <property type="evidence" value="ECO:0007669"/>
    <property type="project" value="TreeGrafter"/>
</dbReference>
<evidence type="ECO:0000313" key="3">
    <source>
        <dbReference type="EMBL" id="VYT02457.1"/>
    </source>
</evidence>
<dbReference type="SUPFAM" id="SSF143011">
    <property type="entry name" value="RelE-like"/>
    <property type="match status" value="1"/>
</dbReference>
<keyword evidence="1" id="KW-1277">Toxin-antitoxin system</keyword>
<dbReference type="EMBL" id="CACRSK010000006">
    <property type="protein sequence ID" value="VYT02457.1"/>
    <property type="molecule type" value="Genomic_DNA"/>
</dbReference>
<dbReference type="GO" id="GO:0016787">
    <property type="term" value="F:hydrolase activity"/>
    <property type="evidence" value="ECO:0007669"/>
    <property type="project" value="UniProtKB-KW"/>
</dbReference>
<evidence type="ECO:0000256" key="2">
    <source>
        <dbReference type="PIRSR" id="PIRSR006156-1"/>
    </source>
</evidence>
<dbReference type="EC" id="3.1.-.-" evidence="3"/>
<dbReference type="Gene3D" id="3.30.2310.20">
    <property type="entry name" value="RelE-like"/>
    <property type="match status" value="1"/>
</dbReference>
<dbReference type="NCBIfam" id="TIGR02385">
    <property type="entry name" value="RelE_StbE"/>
    <property type="match status" value="1"/>
</dbReference>
<dbReference type="PIRSF" id="PIRSF006156">
    <property type="entry name" value="YafQ"/>
    <property type="match status" value="1"/>
</dbReference>
<dbReference type="PANTHER" id="PTHR40588">
    <property type="entry name" value="MRNA INTERFERASE TOXIN YAFQ"/>
    <property type="match status" value="1"/>
</dbReference>
<dbReference type="GO" id="GO:0006402">
    <property type="term" value="P:mRNA catabolic process"/>
    <property type="evidence" value="ECO:0007669"/>
    <property type="project" value="TreeGrafter"/>
</dbReference>
<proteinExistence type="predicted"/>
<reference evidence="3" key="1">
    <citation type="submission" date="2019-11" db="EMBL/GenBank/DDBJ databases">
        <authorList>
            <person name="Feng L."/>
        </authorList>
    </citation>
    <scope>NUCLEOTIDE SEQUENCE</scope>
    <source>
        <strain evidence="3">CUreolyticusLFYP111</strain>
    </source>
</reference>
<dbReference type="AlphaFoldDB" id="A0A6N2TAA4"/>
<dbReference type="GO" id="GO:0004521">
    <property type="term" value="F:RNA endonuclease activity"/>
    <property type="evidence" value="ECO:0007669"/>
    <property type="project" value="TreeGrafter"/>
</dbReference>
<dbReference type="InterPro" id="IPR035093">
    <property type="entry name" value="RelE/ParE_toxin_dom_sf"/>
</dbReference>